<dbReference type="CDD" id="cd07723">
    <property type="entry name" value="hydroxyacylglutathione_hydrolase_MBL-fold"/>
    <property type="match status" value="1"/>
</dbReference>
<comment type="cofactor">
    <cofactor evidence="2">
        <name>Zn(2+)</name>
        <dbReference type="ChEBI" id="CHEBI:29105"/>
    </cofactor>
</comment>
<dbReference type="GO" id="GO:0046872">
    <property type="term" value="F:metal ion binding"/>
    <property type="evidence" value="ECO:0007669"/>
    <property type="project" value="UniProtKB-KW"/>
</dbReference>
<dbReference type="InterPro" id="IPR036866">
    <property type="entry name" value="RibonucZ/Hydroxyglut_hydro"/>
</dbReference>
<evidence type="ECO:0000256" key="7">
    <source>
        <dbReference type="ARBA" id="ARBA00022801"/>
    </source>
</evidence>
<dbReference type="Gene3D" id="3.60.15.10">
    <property type="entry name" value="Ribonuclease Z/Hydroxyacylglutathione hydrolase-like"/>
    <property type="match status" value="1"/>
</dbReference>
<dbReference type="PANTHER" id="PTHR43705:SF1">
    <property type="entry name" value="HYDROXYACYLGLUTATHIONE HYDROLASE GLOB"/>
    <property type="match status" value="1"/>
</dbReference>
<evidence type="ECO:0000256" key="8">
    <source>
        <dbReference type="ARBA" id="ARBA00022833"/>
    </source>
</evidence>
<dbReference type="Pfam" id="PF16123">
    <property type="entry name" value="HAGH_C"/>
    <property type="match status" value="1"/>
</dbReference>
<gene>
    <name evidence="11" type="primary">gloB_16</name>
    <name evidence="11" type="ORF">GALL_342300</name>
</gene>
<dbReference type="InterPro" id="IPR032282">
    <property type="entry name" value="HAGH_C"/>
</dbReference>
<evidence type="ECO:0000256" key="9">
    <source>
        <dbReference type="ARBA" id="ARBA00031044"/>
    </source>
</evidence>
<name>A0A1J5QVQ9_9ZZZZ</name>
<keyword evidence="8" id="KW-0862">Zinc</keyword>
<keyword evidence="6" id="KW-0479">Metal-binding</keyword>
<dbReference type="GO" id="GO:0004416">
    <property type="term" value="F:hydroxyacylglutathione hydrolase activity"/>
    <property type="evidence" value="ECO:0007669"/>
    <property type="project" value="UniProtKB-EC"/>
</dbReference>
<evidence type="ECO:0000256" key="3">
    <source>
        <dbReference type="ARBA" id="ARBA00004963"/>
    </source>
</evidence>
<dbReference type="SUPFAM" id="SSF56281">
    <property type="entry name" value="Metallo-hydrolase/oxidoreductase"/>
    <property type="match status" value="1"/>
</dbReference>
<feature type="domain" description="Metallo-beta-lactamase" evidence="10">
    <location>
        <begin position="11"/>
        <end position="170"/>
    </location>
</feature>
<dbReference type="EMBL" id="MLJW01000657">
    <property type="protein sequence ID" value="OIQ83951.1"/>
    <property type="molecule type" value="Genomic_DNA"/>
</dbReference>
<dbReference type="GO" id="GO:0019243">
    <property type="term" value="P:methylglyoxal catabolic process to D-lactate via S-lactoyl-glutathione"/>
    <property type="evidence" value="ECO:0007669"/>
    <property type="project" value="InterPro"/>
</dbReference>
<dbReference type="HAMAP" id="MF_01374">
    <property type="entry name" value="Glyoxalase_2"/>
    <property type="match status" value="1"/>
</dbReference>
<keyword evidence="7 11" id="KW-0378">Hydrolase</keyword>
<comment type="pathway">
    <text evidence="3">Secondary metabolite metabolism; methylglyoxal degradation; (R)-lactate from methylglyoxal: step 2/2.</text>
</comment>
<dbReference type="NCBIfam" id="TIGR03413">
    <property type="entry name" value="GSH_gloB"/>
    <property type="match status" value="1"/>
</dbReference>
<evidence type="ECO:0000256" key="5">
    <source>
        <dbReference type="ARBA" id="ARBA00011917"/>
    </source>
</evidence>
<evidence type="ECO:0000313" key="11">
    <source>
        <dbReference type="EMBL" id="OIQ83951.1"/>
    </source>
</evidence>
<dbReference type="EC" id="3.1.2.6" evidence="5"/>
<evidence type="ECO:0000256" key="1">
    <source>
        <dbReference type="ARBA" id="ARBA00001623"/>
    </source>
</evidence>
<dbReference type="AlphaFoldDB" id="A0A1J5QVQ9"/>
<sequence length="258" mass="27846">MHIVALHAFRDNYIWMIHNAHHALVVDPGDAGPVLAACQAQGLELAGILVTHHHADHTGGIVELLADARVPVWGPASEAIPGMSHPLRDGDHVAAPELGLDFEVLHVPGHTLGHIAYYAGGGPGEPLLFCGDTLFSAGCGRLFEGTPAQMLASLDRLSRLPAATRVYCTHEYTLGNLQFARRVEPGNPSVQAYAQWCSRQRAEQLPTLPSTLGQELRVNPFLRVGEPEVLASLAAHAGHAPADRVEAFTLLRQWKNDF</sequence>
<accession>A0A1J5QVQ9</accession>
<dbReference type="Pfam" id="PF00753">
    <property type="entry name" value="Lactamase_B"/>
    <property type="match status" value="1"/>
</dbReference>
<organism evidence="11">
    <name type="scientific">mine drainage metagenome</name>
    <dbReference type="NCBI Taxonomy" id="410659"/>
    <lineage>
        <taxon>unclassified sequences</taxon>
        <taxon>metagenomes</taxon>
        <taxon>ecological metagenomes</taxon>
    </lineage>
</organism>
<evidence type="ECO:0000256" key="4">
    <source>
        <dbReference type="ARBA" id="ARBA00006759"/>
    </source>
</evidence>
<dbReference type="InterPro" id="IPR001279">
    <property type="entry name" value="Metallo-B-lactamas"/>
</dbReference>
<evidence type="ECO:0000259" key="10">
    <source>
        <dbReference type="SMART" id="SM00849"/>
    </source>
</evidence>
<dbReference type="SMART" id="SM00849">
    <property type="entry name" value="Lactamase_B"/>
    <property type="match status" value="1"/>
</dbReference>
<dbReference type="PANTHER" id="PTHR43705">
    <property type="entry name" value="HYDROXYACYLGLUTATHIONE HYDROLASE"/>
    <property type="match status" value="1"/>
</dbReference>
<comment type="catalytic activity">
    <reaction evidence="1">
        <text>an S-(2-hydroxyacyl)glutathione + H2O = a 2-hydroxy carboxylate + glutathione + H(+)</text>
        <dbReference type="Rhea" id="RHEA:21864"/>
        <dbReference type="ChEBI" id="CHEBI:15377"/>
        <dbReference type="ChEBI" id="CHEBI:15378"/>
        <dbReference type="ChEBI" id="CHEBI:57925"/>
        <dbReference type="ChEBI" id="CHEBI:58896"/>
        <dbReference type="ChEBI" id="CHEBI:71261"/>
        <dbReference type="EC" id="3.1.2.6"/>
    </reaction>
</comment>
<proteinExistence type="inferred from homology"/>
<dbReference type="InterPro" id="IPR017782">
    <property type="entry name" value="Hydroxyacylglutathione_Hdrlase"/>
</dbReference>
<comment type="caution">
    <text evidence="11">The sequence shown here is derived from an EMBL/GenBank/DDBJ whole genome shotgun (WGS) entry which is preliminary data.</text>
</comment>
<evidence type="ECO:0000256" key="2">
    <source>
        <dbReference type="ARBA" id="ARBA00001947"/>
    </source>
</evidence>
<dbReference type="InterPro" id="IPR050110">
    <property type="entry name" value="Glyoxalase_II_hydrolase"/>
</dbReference>
<dbReference type="PIRSF" id="PIRSF005457">
    <property type="entry name" value="Glx"/>
    <property type="match status" value="1"/>
</dbReference>
<reference evidence="11" key="1">
    <citation type="submission" date="2016-10" db="EMBL/GenBank/DDBJ databases">
        <title>Sequence of Gallionella enrichment culture.</title>
        <authorList>
            <person name="Poehlein A."/>
            <person name="Muehling M."/>
            <person name="Daniel R."/>
        </authorList>
    </citation>
    <scope>NUCLEOTIDE SEQUENCE</scope>
</reference>
<protein>
    <recommendedName>
        <fullName evidence="5">hydroxyacylglutathione hydrolase</fullName>
        <ecNumber evidence="5">3.1.2.6</ecNumber>
    </recommendedName>
    <alternativeName>
        <fullName evidence="9">Glyoxalase II</fullName>
    </alternativeName>
</protein>
<evidence type="ECO:0000256" key="6">
    <source>
        <dbReference type="ARBA" id="ARBA00022723"/>
    </source>
</evidence>
<dbReference type="InterPro" id="IPR035680">
    <property type="entry name" value="Clx_II_MBL"/>
</dbReference>
<comment type="similarity">
    <text evidence="4">Belongs to the metallo-beta-lactamase superfamily. Glyoxalase II family.</text>
</comment>